<feature type="transmembrane region" description="Helical" evidence="1">
    <location>
        <begin position="20"/>
        <end position="40"/>
    </location>
</feature>
<proteinExistence type="predicted"/>
<keyword evidence="1" id="KW-0812">Transmembrane</keyword>
<accession>A0A6J6CAM5</accession>
<dbReference type="AlphaFoldDB" id="A0A6J6CAM5"/>
<gene>
    <name evidence="2" type="ORF">UFOPK1506_00277</name>
</gene>
<reference evidence="2" key="1">
    <citation type="submission" date="2020-05" db="EMBL/GenBank/DDBJ databases">
        <authorList>
            <person name="Chiriac C."/>
            <person name="Salcher M."/>
            <person name="Ghai R."/>
            <person name="Kavagutti S V."/>
        </authorList>
    </citation>
    <scope>NUCLEOTIDE SEQUENCE</scope>
</reference>
<evidence type="ECO:0000313" key="2">
    <source>
        <dbReference type="EMBL" id="CAB4548400.1"/>
    </source>
</evidence>
<dbReference type="EMBL" id="CAEZSV010000030">
    <property type="protein sequence ID" value="CAB4548400.1"/>
    <property type="molecule type" value="Genomic_DNA"/>
</dbReference>
<keyword evidence="1" id="KW-0472">Membrane</keyword>
<sequence length="130" mass="13436">MMFASESSGRAPRTAGSREVIFAVMIAATATFSIAALPAASTGSIAFGRMVITGIPFTICECTSVEPPNTDCVLTSSGVNAIASVMMPDSRRTANRPAISFPRAVDGRRITFAPCDFARSASAIAIAELG</sequence>
<name>A0A6J6CAM5_9ZZZZ</name>
<protein>
    <submittedName>
        <fullName evidence="2">Unannotated protein</fullName>
    </submittedName>
</protein>
<organism evidence="2">
    <name type="scientific">freshwater metagenome</name>
    <dbReference type="NCBI Taxonomy" id="449393"/>
    <lineage>
        <taxon>unclassified sequences</taxon>
        <taxon>metagenomes</taxon>
        <taxon>ecological metagenomes</taxon>
    </lineage>
</organism>
<evidence type="ECO:0000256" key="1">
    <source>
        <dbReference type="SAM" id="Phobius"/>
    </source>
</evidence>
<keyword evidence="1" id="KW-1133">Transmembrane helix</keyword>